<keyword evidence="3" id="KW-1185">Reference proteome</keyword>
<reference evidence="3" key="2">
    <citation type="submission" date="2015-01" db="EMBL/GenBank/DDBJ databases">
        <title>Evolutionary Origins and Diversification of the Mycorrhizal Mutualists.</title>
        <authorList>
            <consortium name="DOE Joint Genome Institute"/>
            <consortium name="Mycorrhizal Genomics Consortium"/>
            <person name="Kohler A."/>
            <person name="Kuo A."/>
            <person name="Nagy L.G."/>
            <person name="Floudas D."/>
            <person name="Copeland A."/>
            <person name="Barry K.W."/>
            <person name="Cichocki N."/>
            <person name="Veneault-Fourrey C."/>
            <person name="LaButti K."/>
            <person name="Lindquist E.A."/>
            <person name="Lipzen A."/>
            <person name="Lundell T."/>
            <person name="Morin E."/>
            <person name="Murat C."/>
            <person name="Riley R."/>
            <person name="Ohm R."/>
            <person name="Sun H."/>
            <person name="Tunlid A."/>
            <person name="Henrissat B."/>
            <person name="Grigoriev I.V."/>
            <person name="Hibbett D.S."/>
            <person name="Martin F."/>
        </authorList>
    </citation>
    <scope>NUCLEOTIDE SEQUENCE [LARGE SCALE GENOMIC DNA]</scope>
    <source>
        <strain evidence="3">h7</strain>
    </source>
</reference>
<evidence type="ECO:0000256" key="1">
    <source>
        <dbReference type="SAM" id="MobiDB-lite"/>
    </source>
</evidence>
<accession>A0A0C3CC31</accession>
<dbReference type="HOGENOM" id="CLU_994191_0_0_1"/>
<evidence type="ECO:0000313" key="2">
    <source>
        <dbReference type="EMBL" id="KIM41151.1"/>
    </source>
</evidence>
<proteinExistence type="predicted"/>
<dbReference type="EMBL" id="KN831781">
    <property type="protein sequence ID" value="KIM41151.1"/>
    <property type="molecule type" value="Genomic_DNA"/>
</dbReference>
<dbReference type="AlphaFoldDB" id="A0A0C3CC31"/>
<protein>
    <submittedName>
        <fullName evidence="2">Uncharacterized protein</fullName>
    </submittedName>
</protein>
<feature type="compositionally biased region" description="Acidic residues" evidence="1">
    <location>
        <begin position="78"/>
        <end position="91"/>
    </location>
</feature>
<gene>
    <name evidence="2" type="ORF">M413DRAFT_28216</name>
</gene>
<feature type="compositionally biased region" description="Acidic residues" evidence="1">
    <location>
        <begin position="17"/>
        <end position="28"/>
    </location>
</feature>
<dbReference type="Proteomes" id="UP000053424">
    <property type="component" value="Unassembled WGS sequence"/>
</dbReference>
<dbReference type="OrthoDB" id="2799175at2759"/>
<name>A0A0C3CC31_HEBCY</name>
<organism evidence="2 3">
    <name type="scientific">Hebeloma cylindrosporum</name>
    <dbReference type="NCBI Taxonomy" id="76867"/>
    <lineage>
        <taxon>Eukaryota</taxon>
        <taxon>Fungi</taxon>
        <taxon>Dikarya</taxon>
        <taxon>Basidiomycota</taxon>
        <taxon>Agaricomycotina</taxon>
        <taxon>Agaricomycetes</taxon>
        <taxon>Agaricomycetidae</taxon>
        <taxon>Agaricales</taxon>
        <taxon>Agaricineae</taxon>
        <taxon>Hymenogastraceae</taxon>
        <taxon>Hebeloma</taxon>
    </lineage>
</organism>
<feature type="region of interest" description="Disordered" evidence="1">
    <location>
        <begin position="1"/>
        <end position="34"/>
    </location>
</feature>
<reference evidence="2 3" key="1">
    <citation type="submission" date="2014-04" db="EMBL/GenBank/DDBJ databases">
        <authorList>
            <consortium name="DOE Joint Genome Institute"/>
            <person name="Kuo A."/>
            <person name="Gay G."/>
            <person name="Dore J."/>
            <person name="Kohler A."/>
            <person name="Nagy L.G."/>
            <person name="Floudas D."/>
            <person name="Copeland A."/>
            <person name="Barry K.W."/>
            <person name="Cichocki N."/>
            <person name="Veneault-Fourrey C."/>
            <person name="LaButti K."/>
            <person name="Lindquist E.A."/>
            <person name="Lipzen A."/>
            <person name="Lundell T."/>
            <person name="Morin E."/>
            <person name="Murat C."/>
            <person name="Sun H."/>
            <person name="Tunlid A."/>
            <person name="Henrissat B."/>
            <person name="Grigoriev I.V."/>
            <person name="Hibbett D.S."/>
            <person name="Martin F."/>
            <person name="Nordberg H.P."/>
            <person name="Cantor M.N."/>
            <person name="Hua S.X."/>
        </authorList>
    </citation>
    <scope>NUCLEOTIDE SEQUENCE [LARGE SCALE GENOMIC DNA]</scope>
    <source>
        <strain evidence="3">h7</strain>
    </source>
</reference>
<feature type="region of interest" description="Disordered" evidence="1">
    <location>
        <begin position="68"/>
        <end position="95"/>
    </location>
</feature>
<evidence type="ECO:0000313" key="3">
    <source>
        <dbReference type="Proteomes" id="UP000053424"/>
    </source>
</evidence>
<sequence length="280" mass="32134">METLPPITDPDANAPDDLLEQGEGEPELSQDSQPLIARNYIQSLPVETLDHIFTFCYWDATSDPLSEYLDAPGTAEMPELDGSEEGSDDEPEPNHALNAAARSARQARNPELMKSMENQQMENRVWNEAHLFDRTLFPYALAKVCNDWKHILLQRPYYWTRVVLSVDYENATPLEDAEEIFRITAPRLLEVSIGHYNTPDDDDDPKLEQKQVKGFVDILLQNLRRCRKISINVRSHASAPDDNCFEDHPRPAAQPSKHFIIGKEFFVTHSWCDESPSRWR</sequence>